<keyword evidence="2" id="KW-1185">Reference proteome</keyword>
<gene>
    <name evidence="1" type="ORF">RV045_10860</name>
</gene>
<proteinExistence type="predicted"/>
<reference evidence="1" key="1">
    <citation type="submission" date="2023-10" db="EMBL/GenBank/DDBJ databases">
        <title>Amphibacter perezi, gen. nov., sp. nov. a novel taxa of the family Comamonadaceae, class Betaproteobacteria isolated from the skin microbiota of Pelophylax perezi from different populations.</title>
        <authorList>
            <person name="Costa S."/>
            <person name="Proenca D.N."/>
            <person name="Lopes I."/>
            <person name="Morais P.V."/>
        </authorList>
    </citation>
    <scope>NUCLEOTIDE SEQUENCE</scope>
    <source>
        <strain evidence="1">SL12-8</strain>
    </source>
</reference>
<sequence>MSDASDAPDAPAWWPSATVAALRAAQPHLRVHDAADTGSLPALAQALARGELVAFPTETVYGLGARADDDAAVARIYAAKGRPPGHPLIVHVASPDGARAFIGDIPTATQARMQVLMQTFWPGPLTLVLPRRSGIAAAAAGGHDTIALRCPAHPLALALLQAAHACGVAGVAAPSANRFGHVSPTHAGHVADEFGPIWTDSPPLHLLAGVGCDCAIGIESTIVDLSRDQPVLLRPGGVTRSALEHALGQRVAQRDAAAPRVSGDLASHYAPQAPLQILPKRELLARLGTPSPQAEPESLALGTSDFAIYAQADVLQRLSQQGIGPALMLVQPEDAPALAHELFAALRHLDAALAESGGGCILVQELPPGDDWDGVRDRLQRAAAPRNPGH</sequence>
<keyword evidence="1" id="KW-0548">Nucleotidyltransferase</keyword>
<comment type="caution">
    <text evidence="1">The sequence shown here is derived from an EMBL/GenBank/DDBJ whole genome shotgun (WGS) entry which is preliminary data.</text>
</comment>
<organism evidence="1 2">
    <name type="scientific">Amphibiibacter pelophylacis</name>
    <dbReference type="NCBI Taxonomy" id="1799477"/>
    <lineage>
        <taxon>Bacteria</taxon>
        <taxon>Pseudomonadati</taxon>
        <taxon>Pseudomonadota</taxon>
        <taxon>Betaproteobacteria</taxon>
        <taxon>Burkholderiales</taxon>
        <taxon>Sphaerotilaceae</taxon>
        <taxon>Amphibiibacter</taxon>
    </lineage>
</organism>
<dbReference type="EC" id="2.7.7.87" evidence="1"/>
<dbReference type="Proteomes" id="UP001364695">
    <property type="component" value="Unassembled WGS sequence"/>
</dbReference>
<evidence type="ECO:0000313" key="2">
    <source>
        <dbReference type="Proteomes" id="UP001364695"/>
    </source>
</evidence>
<name>A0ACC6P403_9BURK</name>
<protein>
    <submittedName>
        <fullName evidence="1">L-threonylcarbamoyladenylate synthase</fullName>
        <ecNumber evidence="1">2.7.7.87</ecNumber>
    </submittedName>
</protein>
<accession>A0ACC6P403</accession>
<dbReference type="EMBL" id="JAWDIE010000017">
    <property type="protein sequence ID" value="MEJ7138922.1"/>
    <property type="molecule type" value="Genomic_DNA"/>
</dbReference>
<keyword evidence="1" id="KW-0808">Transferase</keyword>
<evidence type="ECO:0000313" key="1">
    <source>
        <dbReference type="EMBL" id="MEJ7138922.1"/>
    </source>
</evidence>